<dbReference type="PANTHER" id="PTHR12788">
    <property type="entry name" value="PROTEIN-TYROSINE SULFOTRANSFERASE 2"/>
    <property type="match status" value="1"/>
</dbReference>
<keyword evidence="1 2" id="KW-0808">Transferase</keyword>
<dbReference type="EMBL" id="VIGC01000013">
    <property type="protein sequence ID" value="TQE95476.1"/>
    <property type="molecule type" value="Genomic_DNA"/>
</dbReference>
<dbReference type="InterPro" id="IPR026634">
    <property type="entry name" value="TPST-like"/>
</dbReference>
<dbReference type="RefSeq" id="WP_141610295.1">
    <property type="nucleotide sequence ID" value="NZ_VIGC02000013.1"/>
</dbReference>
<dbReference type="PANTHER" id="PTHR12788:SF10">
    <property type="entry name" value="PROTEIN-TYROSINE SULFOTRANSFERASE"/>
    <property type="match status" value="1"/>
</dbReference>
<protein>
    <submittedName>
        <fullName evidence="2">Sulfotransferase</fullName>
    </submittedName>
</protein>
<dbReference type="OrthoDB" id="9804504at2"/>
<evidence type="ECO:0000313" key="2">
    <source>
        <dbReference type="EMBL" id="TQE95476.1"/>
    </source>
</evidence>
<comment type="caution">
    <text evidence="2">The sequence shown here is derived from an EMBL/GenBank/DDBJ whole genome shotgun (WGS) entry which is preliminary data.</text>
</comment>
<evidence type="ECO:0000256" key="1">
    <source>
        <dbReference type="ARBA" id="ARBA00022679"/>
    </source>
</evidence>
<dbReference type="AlphaFoldDB" id="A0A540VFC8"/>
<accession>A0A540VFC8</accession>
<dbReference type="Proteomes" id="UP000317371">
    <property type="component" value="Unassembled WGS sequence"/>
</dbReference>
<proteinExistence type="predicted"/>
<dbReference type="SUPFAM" id="SSF52540">
    <property type="entry name" value="P-loop containing nucleoside triphosphate hydrolases"/>
    <property type="match status" value="1"/>
</dbReference>
<dbReference type="InterPro" id="IPR027417">
    <property type="entry name" value="P-loop_NTPase"/>
</dbReference>
<name>A0A540VFC8_9CHLR</name>
<dbReference type="Pfam" id="PF13469">
    <property type="entry name" value="Sulfotransfer_3"/>
    <property type="match status" value="1"/>
</dbReference>
<evidence type="ECO:0000313" key="3">
    <source>
        <dbReference type="Proteomes" id="UP000317371"/>
    </source>
</evidence>
<sequence length="413" mass="46449">MNQPPIFVVGVPRSGTTLLAAMLAAHSRLSCGPETHFFRRLQEVDARAFLEDPRWPQEAARFICDISHSTYAADAASSTSDGRTRLIDKYGLEEAAIADFLQGQPPSLAAMLASVTEQYMHRQGKVRWAEKTPDHLALVHLIRRLFPASPIVRIVRDPRDVAISLGRVPWGAQTLLEALFFWRRLDDASSAFFVADPNSYTLRYEDLITEPRQELQKLCRFLGEPYEEGMLDTSRTGRRINARQVPWKDKVSQPIDSSRVGLWRGALTPAENRLAEAILGDRLARYGYPQEVHFNRLGELFPDEVAAGRFQDAFTVLAGEGIRFWKAHPDERPAVKIYLGNPGDAEWLGDHRLGRGLRALSIAAGVVRNLARPMALYWVPGQGQVQWPGYAAYLLQRLLTPYRVSAPPQRMPS</sequence>
<keyword evidence="3" id="KW-1185">Reference proteome</keyword>
<reference evidence="2 3" key="1">
    <citation type="submission" date="2019-06" db="EMBL/GenBank/DDBJ databases">
        <title>Genome sequence of Litorilinea aerophila BAA-2444.</title>
        <authorList>
            <person name="Maclea K.S."/>
            <person name="Maurais E.G."/>
            <person name="Iannazzi L.C."/>
        </authorList>
    </citation>
    <scope>NUCLEOTIDE SEQUENCE [LARGE SCALE GENOMIC DNA]</scope>
    <source>
        <strain evidence="2 3">ATCC BAA-2444</strain>
    </source>
</reference>
<gene>
    <name evidence="2" type="ORF">FKZ61_11575</name>
</gene>
<dbReference type="Gene3D" id="3.40.50.300">
    <property type="entry name" value="P-loop containing nucleotide triphosphate hydrolases"/>
    <property type="match status" value="1"/>
</dbReference>
<organism evidence="2 3">
    <name type="scientific">Litorilinea aerophila</name>
    <dbReference type="NCBI Taxonomy" id="1204385"/>
    <lineage>
        <taxon>Bacteria</taxon>
        <taxon>Bacillati</taxon>
        <taxon>Chloroflexota</taxon>
        <taxon>Caldilineae</taxon>
        <taxon>Caldilineales</taxon>
        <taxon>Caldilineaceae</taxon>
        <taxon>Litorilinea</taxon>
    </lineage>
</organism>
<dbReference type="InParanoid" id="A0A540VFC8"/>
<dbReference type="GO" id="GO:0008476">
    <property type="term" value="F:protein-tyrosine sulfotransferase activity"/>
    <property type="evidence" value="ECO:0007669"/>
    <property type="project" value="InterPro"/>
</dbReference>